<sequence>MSLIRTLLVAEATQRVYQLATLDNLALAHRGIAVNTPYSSSPLDAL</sequence>
<evidence type="ECO:0000313" key="1">
    <source>
        <dbReference type="EMBL" id="BAC94135.1"/>
    </source>
</evidence>
<reference evidence="1 2" key="1">
    <citation type="journal article" date="2003" name="Genome Res.">
        <title>Comparative genome analysis of Vibrio vulnificus, a marine pathogen.</title>
        <authorList>
            <person name="Chen C.Y."/>
            <person name="Wu K.M."/>
            <person name="Chang Y.C."/>
            <person name="Chang C.H."/>
            <person name="Tsai H.C."/>
            <person name="Liao T.L."/>
            <person name="Liu Y.M."/>
            <person name="Chen H.J."/>
            <person name="Shen A.B."/>
            <person name="Li J.C."/>
            <person name="Su T.L."/>
            <person name="Shao C.P."/>
            <person name="Lee C.T."/>
            <person name="Hor L.I."/>
            <person name="Tsai S.F."/>
        </authorList>
    </citation>
    <scope>NUCLEOTIDE SEQUENCE [LARGE SCALE GENOMIC DNA]</scope>
    <source>
        <strain evidence="1 2">YJ016</strain>
    </source>
</reference>
<protein>
    <submittedName>
        <fullName evidence="1">Uncharacterized protein</fullName>
    </submittedName>
</protein>
<accession>Q7MLQ6</accession>
<dbReference type="EMBL" id="BA000037">
    <property type="protein sequence ID" value="BAC94135.1"/>
    <property type="molecule type" value="Genomic_DNA"/>
</dbReference>
<dbReference type="AlphaFoldDB" id="Q7MLQ6"/>
<proteinExistence type="predicted"/>
<dbReference type="KEGG" id="vvy:VV1371"/>
<dbReference type="Proteomes" id="UP000002675">
    <property type="component" value="Chromosome I"/>
</dbReference>
<organism evidence="1 2">
    <name type="scientific">Vibrio vulnificus (strain YJ016)</name>
    <dbReference type="NCBI Taxonomy" id="196600"/>
    <lineage>
        <taxon>Bacteria</taxon>
        <taxon>Pseudomonadati</taxon>
        <taxon>Pseudomonadota</taxon>
        <taxon>Gammaproteobacteria</taxon>
        <taxon>Vibrionales</taxon>
        <taxon>Vibrionaceae</taxon>
        <taxon>Vibrio</taxon>
    </lineage>
</organism>
<evidence type="ECO:0000313" key="2">
    <source>
        <dbReference type="Proteomes" id="UP000002675"/>
    </source>
</evidence>
<dbReference type="HOGENOM" id="CLU_3190590_0_0_6"/>
<name>Q7MLQ6_VIBVY</name>
<gene>
    <name evidence="1" type="ordered locus">VV1371</name>
</gene>